<keyword evidence="3" id="KW-1003">Cell membrane</keyword>
<dbReference type="Pfam" id="PF00528">
    <property type="entry name" value="BPD_transp_1"/>
    <property type="match status" value="1"/>
</dbReference>
<comment type="similarity">
    <text evidence="7">Belongs to the binding-protein-dependent transport system permease family.</text>
</comment>
<feature type="transmembrane region" description="Helical" evidence="7">
    <location>
        <begin position="70"/>
        <end position="95"/>
    </location>
</feature>
<name>A0A318VA31_9GAMM</name>
<evidence type="ECO:0000313" key="10">
    <source>
        <dbReference type="Proteomes" id="UP000247551"/>
    </source>
</evidence>
<evidence type="ECO:0000256" key="7">
    <source>
        <dbReference type="RuleBase" id="RU363032"/>
    </source>
</evidence>
<dbReference type="Gene3D" id="1.10.3720.10">
    <property type="entry name" value="MetI-like"/>
    <property type="match status" value="1"/>
</dbReference>
<evidence type="ECO:0000256" key="1">
    <source>
        <dbReference type="ARBA" id="ARBA00004651"/>
    </source>
</evidence>
<keyword evidence="4 7" id="KW-0812">Transmembrane</keyword>
<feature type="transmembrane region" description="Helical" evidence="7">
    <location>
        <begin position="237"/>
        <end position="257"/>
    </location>
</feature>
<dbReference type="CDD" id="cd06261">
    <property type="entry name" value="TM_PBP2"/>
    <property type="match status" value="1"/>
</dbReference>
<dbReference type="InterPro" id="IPR035906">
    <property type="entry name" value="MetI-like_sf"/>
</dbReference>
<reference evidence="9 10" key="1">
    <citation type="submission" date="2018-06" db="EMBL/GenBank/DDBJ databases">
        <title>Genomic Encyclopedia of Type Strains, Phase III (KMG-III): the genomes of soil and plant-associated and newly described type strains.</title>
        <authorList>
            <person name="Whitman W."/>
        </authorList>
    </citation>
    <scope>NUCLEOTIDE SEQUENCE [LARGE SCALE GENOMIC DNA]</scope>
    <source>
        <strain evidence="9 10">CECT 7730</strain>
    </source>
</reference>
<proteinExistence type="inferred from homology"/>
<evidence type="ECO:0000256" key="4">
    <source>
        <dbReference type="ARBA" id="ARBA00022692"/>
    </source>
</evidence>
<comment type="subcellular location">
    <subcellularLocation>
        <location evidence="1 7">Cell membrane</location>
        <topology evidence="1 7">Multi-pass membrane protein</topology>
    </subcellularLocation>
</comment>
<comment type="caution">
    <text evidence="9">The sequence shown here is derived from an EMBL/GenBank/DDBJ whole genome shotgun (WGS) entry which is preliminary data.</text>
</comment>
<evidence type="ECO:0000259" key="8">
    <source>
        <dbReference type="PROSITE" id="PS50928"/>
    </source>
</evidence>
<dbReference type="PROSITE" id="PS50928">
    <property type="entry name" value="ABC_TM1"/>
    <property type="match status" value="1"/>
</dbReference>
<organism evidence="9 10">
    <name type="scientific">Marinomonas alcarazii</name>
    <dbReference type="NCBI Taxonomy" id="491949"/>
    <lineage>
        <taxon>Bacteria</taxon>
        <taxon>Pseudomonadati</taxon>
        <taxon>Pseudomonadota</taxon>
        <taxon>Gammaproteobacteria</taxon>
        <taxon>Oceanospirillales</taxon>
        <taxon>Oceanospirillaceae</taxon>
        <taxon>Marinomonas</taxon>
    </lineage>
</organism>
<keyword evidence="5 7" id="KW-1133">Transmembrane helix</keyword>
<accession>A0A318VA31</accession>
<dbReference type="PANTHER" id="PTHR43386:SF1">
    <property type="entry name" value="D,D-DIPEPTIDE TRANSPORT SYSTEM PERMEASE PROTEIN DDPC-RELATED"/>
    <property type="match status" value="1"/>
</dbReference>
<feature type="transmembrane region" description="Helical" evidence="7">
    <location>
        <begin position="189"/>
        <end position="214"/>
    </location>
</feature>
<protein>
    <submittedName>
        <fullName evidence="9">Peptide/nickel transport system permease protein</fullName>
    </submittedName>
</protein>
<dbReference type="InterPro" id="IPR000515">
    <property type="entry name" value="MetI-like"/>
</dbReference>
<keyword evidence="2 7" id="KW-0813">Transport</keyword>
<feature type="domain" description="ABC transmembrane type-1" evidence="8">
    <location>
        <begin position="68"/>
        <end position="257"/>
    </location>
</feature>
<dbReference type="EMBL" id="QKLW01000001">
    <property type="protein sequence ID" value="PYF84641.1"/>
    <property type="molecule type" value="Genomic_DNA"/>
</dbReference>
<evidence type="ECO:0000256" key="5">
    <source>
        <dbReference type="ARBA" id="ARBA00022989"/>
    </source>
</evidence>
<dbReference type="PANTHER" id="PTHR43386">
    <property type="entry name" value="OLIGOPEPTIDE TRANSPORT SYSTEM PERMEASE PROTEIN APPC"/>
    <property type="match status" value="1"/>
</dbReference>
<feature type="transmembrane region" description="Helical" evidence="7">
    <location>
        <begin position="132"/>
        <end position="150"/>
    </location>
</feature>
<evidence type="ECO:0000313" key="9">
    <source>
        <dbReference type="EMBL" id="PYF84641.1"/>
    </source>
</evidence>
<dbReference type="SUPFAM" id="SSF161098">
    <property type="entry name" value="MetI-like"/>
    <property type="match status" value="1"/>
</dbReference>
<gene>
    <name evidence="9" type="ORF">DFP75_101680</name>
</gene>
<dbReference type="GO" id="GO:0005886">
    <property type="term" value="C:plasma membrane"/>
    <property type="evidence" value="ECO:0007669"/>
    <property type="project" value="UniProtKB-SubCell"/>
</dbReference>
<dbReference type="GO" id="GO:0071916">
    <property type="term" value="F:dipeptide transmembrane transporter activity"/>
    <property type="evidence" value="ECO:0007669"/>
    <property type="project" value="TreeGrafter"/>
</dbReference>
<feature type="transmembrane region" description="Helical" evidence="7">
    <location>
        <begin position="102"/>
        <end position="126"/>
    </location>
</feature>
<keyword evidence="6 7" id="KW-0472">Membrane</keyword>
<sequence length="261" mass="28417">MMSMKKSQWVGLAILFALLVFSLGGMAFSPYSISQQDLNAVMEPPSATHWLGTDHFGRSMFTRMAHAVGLSFALSLLCMFTSSLVGTAFGVWSVWGGKKVDVAMGIVVNILLALPGLVVVLLFAAIAPGSFLVLYLAISLVQWVEYYRVVRAVTQGVIQSPARQSSQMMGFGRWYQFKRHIWPAISPSVFTLAAFGGANAILTMASLGFVYVGIQPPLAELGLMTVELFPFYSEAPWLLAQPLLVIALMVFAFHLLAGKRA</sequence>
<evidence type="ECO:0000256" key="3">
    <source>
        <dbReference type="ARBA" id="ARBA00022475"/>
    </source>
</evidence>
<evidence type="ECO:0000256" key="6">
    <source>
        <dbReference type="ARBA" id="ARBA00023136"/>
    </source>
</evidence>
<dbReference type="RefSeq" id="WP_245926949.1">
    <property type="nucleotide sequence ID" value="NZ_QKLW01000001.1"/>
</dbReference>
<evidence type="ECO:0000256" key="2">
    <source>
        <dbReference type="ARBA" id="ARBA00022448"/>
    </source>
</evidence>
<dbReference type="Proteomes" id="UP000247551">
    <property type="component" value="Unassembled WGS sequence"/>
</dbReference>
<dbReference type="AlphaFoldDB" id="A0A318VA31"/>
<dbReference type="InterPro" id="IPR050366">
    <property type="entry name" value="BP-dependent_transpt_permease"/>
</dbReference>
<keyword evidence="10" id="KW-1185">Reference proteome</keyword>